<gene>
    <name evidence="3" type="ORF">Tbon_06180</name>
</gene>
<evidence type="ECO:0000259" key="2">
    <source>
        <dbReference type="Pfam" id="PF01636"/>
    </source>
</evidence>
<evidence type="ECO:0000313" key="4">
    <source>
        <dbReference type="Proteomes" id="UP000326331"/>
    </source>
</evidence>
<evidence type="ECO:0000256" key="1">
    <source>
        <dbReference type="SAM" id="MobiDB-lite"/>
    </source>
</evidence>
<dbReference type="Pfam" id="PF01636">
    <property type="entry name" value="APH"/>
    <property type="match status" value="1"/>
</dbReference>
<protein>
    <submittedName>
        <fullName evidence="3">Phosphotransferase</fullName>
    </submittedName>
</protein>
<dbReference type="InterPro" id="IPR011009">
    <property type="entry name" value="Kinase-like_dom_sf"/>
</dbReference>
<accession>A0ABX6C0U3</accession>
<reference evidence="3 4" key="2">
    <citation type="submission" date="2019-10" db="EMBL/GenBank/DDBJ databases">
        <title>Thermopilla bonchosmolovskayae gen. nov., sp. nov., a moderately thermophilic Chloroflexi bacterium from a Chukotka hot spring (Arctic, Russia), representing a novel classis Thermopillaia, which include previously uncultivated lineage OLB14.</title>
        <authorList>
            <person name="Kochetkova T.V."/>
            <person name="Zayulina K.S."/>
            <person name="Zhigarkov V.S."/>
            <person name="Minaev N.V."/>
            <person name="Novikov A."/>
            <person name="Toshchakov S.V."/>
            <person name="Elcheninov A.G."/>
            <person name="Kublanov I.V."/>
        </authorList>
    </citation>
    <scope>NUCLEOTIDE SEQUENCE [LARGE SCALE GENOMIC DNA]</scope>
    <source>
        <strain evidence="3 4">3753O</strain>
    </source>
</reference>
<dbReference type="RefSeq" id="WP_158066816.1">
    <property type="nucleotide sequence ID" value="NZ_CP042829.1"/>
</dbReference>
<evidence type="ECO:0000313" key="3">
    <source>
        <dbReference type="EMBL" id="QFG02894.1"/>
    </source>
</evidence>
<feature type="domain" description="Aminoglycoside phosphotransferase" evidence="2">
    <location>
        <begin position="44"/>
        <end position="236"/>
    </location>
</feature>
<dbReference type="SUPFAM" id="SSF56112">
    <property type="entry name" value="Protein kinase-like (PK-like)"/>
    <property type="match status" value="1"/>
</dbReference>
<feature type="region of interest" description="Disordered" evidence="1">
    <location>
        <begin position="1"/>
        <end position="33"/>
    </location>
</feature>
<dbReference type="EMBL" id="CP042829">
    <property type="protein sequence ID" value="QFG02894.1"/>
    <property type="molecule type" value="Genomic_DNA"/>
</dbReference>
<dbReference type="Proteomes" id="UP000326331">
    <property type="component" value="Chromosome"/>
</dbReference>
<dbReference type="InterPro" id="IPR002575">
    <property type="entry name" value="Aminoglycoside_PTrfase"/>
</dbReference>
<proteinExistence type="predicted"/>
<keyword evidence="4" id="KW-1185">Reference proteome</keyword>
<sequence length="301" mass="31229">MLADPQDVARVLGLPPGSEPAYEPLGEAPGAPERWSAGGRAVIARRPVTDEAAHNHAAVFEALARAGFPHIPRLLGFSGLATLEEEVPGLTALQVEPPPGSAAAAVAALAALHALPLREGLDWEKPPAELLPGAPPPLYRLGFAAQEREAAAPGFAAAREALLAGPFGFAHRAATAANLLLAPGRAWLVNFGAAGFGPQLFDVAAFLLTSGLDAPARRVLAMEYARLRGFDPEATADLVDLAGIAWGVEELLWLPRRQVEALGDDAALAALNLAAVRIERGMREPAGSAPAAAAIRRALWG</sequence>
<organism evidence="3 4">
    <name type="scientific">Tepidiforma bonchosmolovskayae</name>
    <dbReference type="NCBI Taxonomy" id="2601677"/>
    <lineage>
        <taxon>Bacteria</taxon>
        <taxon>Bacillati</taxon>
        <taxon>Chloroflexota</taxon>
        <taxon>Tepidiformia</taxon>
        <taxon>Tepidiformales</taxon>
        <taxon>Tepidiformaceae</taxon>
        <taxon>Tepidiforma</taxon>
    </lineage>
</organism>
<reference evidence="3 4" key="1">
    <citation type="submission" date="2019-08" db="EMBL/GenBank/DDBJ databases">
        <authorList>
            <person name="Toschakov S.V."/>
        </authorList>
    </citation>
    <scope>NUCLEOTIDE SEQUENCE [LARGE SCALE GENOMIC DNA]</scope>
    <source>
        <strain evidence="3 4">3753O</strain>
    </source>
</reference>
<dbReference type="Gene3D" id="3.90.1200.10">
    <property type="match status" value="1"/>
</dbReference>
<name>A0ABX6C0U3_9CHLR</name>